<accession>A0A264W486</accession>
<dbReference type="PROSITE" id="PS00588">
    <property type="entry name" value="FLAGELLA_BB_ROD"/>
    <property type="match status" value="1"/>
</dbReference>
<reference evidence="8 9" key="1">
    <citation type="submission" date="2017-07" db="EMBL/GenBank/DDBJ databases">
        <title>Tetzosporium hominis gen.nov. sp.nov.</title>
        <authorList>
            <person name="Tetz G."/>
            <person name="Tetz V."/>
        </authorList>
    </citation>
    <scope>NUCLEOTIDE SEQUENCE [LARGE SCALE GENOMIC DNA]</scope>
    <source>
        <strain evidence="8 9">VT-49</strain>
    </source>
</reference>
<evidence type="ECO:0000259" key="6">
    <source>
        <dbReference type="Pfam" id="PF06429"/>
    </source>
</evidence>
<evidence type="ECO:0000313" key="8">
    <source>
        <dbReference type="EMBL" id="OZS78390.1"/>
    </source>
</evidence>
<evidence type="ECO:0000256" key="2">
    <source>
        <dbReference type="ARBA" id="ARBA00009677"/>
    </source>
</evidence>
<dbReference type="InterPro" id="IPR020013">
    <property type="entry name" value="Flagellar_FlgE/F/G"/>
</dbReference>
<dbReference type="InterPro" id="IPR019776">
    <property type="entry name" value="Flagellar_basal_body_rod_CS"/>
</dbReference>
<dbReference type="AlphaFoldDB" id="A0A264W486"/>
<comment type="caution">
    <text evidence="8">The sequence shown here is derived from an EMBL/GenBank/DDBJ whole genome shotgun (WGS) entry which is preliminary data.</text>
</comment>
<evidence type="ECO:0000256" key="4">
    <source>
        <dbReference type="RuleBase" id="RU362116"/>
    </source>
</evidence>
<feature type="domain" description="Flagellar hook protein FlgE/F/G-like D1" evidence="7">
    <location>
        <begin position="87"/>
        <end position="165"/>
    </location>
</feature>
<dbReference type="InterPro" id="IPR001444">
    <property type="entry name" value="Flag_bb_rod_N"/>
</dbReference>
<dbReference type="SUPFAM" id="SSF117143">
    <property type="entry name" value="Flagellar hook protein flgE"/>
    <property type="match status" value="1"/>
</dbReference>
<dbReference type="Proteomes" id="UP000217065">
    <property type="component" value="Unassembled WGS sequence"/>
</dbReference>
<dbReference type="PANTHER" id="PTHR30435:SF1">
    <property type="entry name" value="FLAGELLAR HOOK PROTEIN FLGE"/>
    <property type="match status" value="1"/>
</dbReference>
<evidence type="ECO:0000259" key="5">
    <source>
        <dbReference type="Pfam" id="PF00460"/>
    </source>
</evidence>
<dbReference type="Pfam" id="PF06429">
    <property type="entry name" value="Flg_bbr_C"/>
    <property type="match status" value="1"/>
</dbReference>
<dbReference type="EMBL" id="NOKQ01000196">
    <property type="protein sequence ID" value="OZS78390.1"/>
    <property type="molecule type" value="Genomic_DNA"/>
</dbReference>
<dbReference type="GO" id="GO:0005829">
    <property type="term" value="C:cytosol"/>
    <property type="evidence" value="ECO:0007669"/>
    <property type="project" value="TreeGrafter"/>
</dbReference>
<dbReference type="GO" id="GO:0009425">
    <property type="term" value="C:bacterial-type flagellum basal body"/>
    <property type="evidence" value="ECO:0007669"/>
    <property type="project" value="UniProtKB-SubCell"/>
</dbReference>
<keyword evidence="3 4" id="KW-0975">Bacterial flagellum</keyword>
<evidence type="ECO:0000256" key="1">
    <source>
        <dbReference type="ARBA" id="ARBA00004117"/>
    </source>
</evidence>
<comment type="subcellular location">
    <subcellularLocation>
        <location evidence="1 4">Bacterial flagellum basal body</location>
    </subcellularLocation>
</comment>
<dbReference type="Pfam" id="PF22692">
    <property type="entry name" value="LlgE_F_G_D1"/>
    <property type="match status" value="1"/>
</dbReference>
<keyword evidence="8" id="KW-0966">Cell projection</keyword>
<dbReference type="InterPro" id="IPR053967">
    <property type="entry name" value="LlgE_F_G-like_D1"/>
</dbReference>
<comment type="function">
    <text evidence="4">A flexible structure which links the flagellar filament to the drive apparatus in the basal body.</text>
</comment>
<dbReference type="OrthoDB" id="9804559at2"/>
<comment type="similarity">
    <text evidence="2 4">Belongs to the flagella basal body rod proteins family.</text>
</comment>
<feature type="domain" description="Flagellar basal-body/hook protein C-terminal" evidence="6">
    <location>
        <begin position="226"/>
        <end position="271"/>
    </location>
</feature>
<dbReference type="NCBIfam" id="TIGR03506">
    <property type="entry name" value="FlgEFG_subfam"/>
    <property type="match status" value="2"/>
</dbReference>
<keyword evidence="8" id="KW-0969">Cilium</keyword>
<dbReference type="RefSeq" id="WP_094942410.1">
    <property type="nucleotide sequence ID" value="NZ_NOKQ01000196.1"/>
</dbReference>
<evidence type="ECO:0000259" key="7">
    <source>
        <dbReference type="Pfam" id="PF22692"/>
    </source>
</evidence>
<gene>
    <name evidence="8" type="primary">flgG</name>
    <name evidence="8" type="ORF">CF394_06435</name>
</gene>
<keyword evidence="8" id="KW-0282">Flagellum</keyword>
<dbReference type="PANTHER" id="PTHR30435">
    <property type="entry name" value="FLAGELLAR PROTEIN"/>
    <property type="match status" value="1"/>
</dbReference>
<feature type="domain" description="Flagellar basal body rod protein N-terminal" evidence="5">
    <location>
        <begin position="5"/>
        <end position="35"/>
    </location>
</feature>
<dbReference type="GO" id="GO:0071978">
    <property type="term" value="P:bacterial-type flagellum-dependent swarming motility"/>
    <property type="evidence" value="ECO:0007669"/>
    <property type="project" value="TreeGrafter"/>
</dbReference>
<dbReference type="InterPro" id="IPR037925">
    <property type="entry name" value="FlgE/F/G-like"/>
</dbReference>
<name>A0A264W486_9BACL</name>
<evidence type="ECO:0000313" key="9">
    <source>
        <dbReference type="Proteomes" id="UP000217065"/>
    </source>
</evidence>
<sequence length="273" mass="29204">MIRSMYSGVSGMKGFQTKLDVIGNNIANVNTVGFKKSSVVFQDMLSQTVSSVGVNPAQVGLGSSAASIQQNHNPGSGMMTGVGTDLAIMGEGFFIVGDPATDENGEATVNPQRYLTRTGNFVVDEGGNLRTSQGHYLLNKNQEKITIDPETYSSFAIKDNGQVYAMRISDGNEEAIPDQVIALFAPPNPAGLRKVGGSLYEMTTAAGPGGIIDFGEAEEVNISKIQSGMLEMSNVELTEEFTEMIIAQRGFQANSKMITTSDEILQELVNLKR</sequence>
<proteinExistence type="inferred from homology"/>
<evidence type="ECO:0000256" key="3">
    <source>
        <dbReference type="ARBA" id="ARBA00023143"/>
    </source>
</evidence>
<protein>
    <recommendedName>
        <fullName evidence="4">Flagellar hook protein FlgE</fullName>
    </recommendedName>
</protein>
<dbReference type="Pfam" id="PF00460">
    <property type="entry name" value="Flg_bb_rod"/>
    <property type="match status" value="1"/>
</dbReference>
<dbReference type="GO" id="GO:0009424">
    <property type="term" value="C:bacterial-type flagellum hook"/>
    <property type="evidence" value="ECO:0007669"/>
    <property type="project" value="TreeGrafter"/>
</dbReference>
<dbReference type="InterPro" id="IPR010930">
    <property type="entry name" value="Flg_bb/hook_C_dom"/>
</dbReference>
<keyword evidence="9" id="KW-1185">Reference proteome</keyword>
<organism evidence="8 9">
    <name type="scientific">Tetzosporium hominis</name>
    <dbReference type="NCBI Taxonomy" id="2020506"/>
    <lineage>
        <taxon>Bacteria</taxon>
        <taxon>Bacillati</taxon>
        <taxon>Bacillota</taxon>
        <taxon>Bacilli</taxon>
        <taxon>Bacillales</taxon>
        <taxon>Caryophanaceae</taxon>
        <taxon>Tetzosporium</taxon>
    </lineage>
</organism>